<keyword evidence="3" id="KW-1185">Reference proteome</keyword>
<dbReference type="InterPro" id="IPR024079">
    <property type="entry name" value="MetalloPept_cat_dom_sf"/>
</dbReference>
<evidence type="ECO:0000256" key="1">
    <source>
        <dbReference type="SAM" id="SignalP"/>
    </source>
</evidence>
<accession>A0A6A6SSM7</accession>
<organism evidence="2 3">
    <name type="scientific">Lophiostoma macrostomum CBS 122681</name>
    <dbReference type="NCBI Taxonomy" id="1314788"/>
    <lineage>
        <taxon>Eukaryota</taxon>
        <taxon>Fungi</taxon>
        <taxon>Dikarya</taxon>
        <taxon>Ascomycota</taxon>
        <taxon>Pezizomycotina</taxon>
        <taxon>Dothideomycetes</taxon>
        <taxon>Pleosporomycetidae</taxon>
        <taxon>Pleosporales</taxon>
        <taxon>Lophiostomataceae</taxon>
        <taxon>Lophiostoma</taxon>
    </lineage>
</organism>
<gene>
    <name evidence="2" type="ORF">K491DRAFT_684051</name>
</gene>
<protein>
    <recommendedName>
        <fullName evidence="4">Lysine-specific metallo-endopeptidase domain-containing protein</fullName>
    </recommendedName>
</protein>
<sequence>MVPCIGWLLFVFVFPTLIRAISSIQDVFTIERGVQNSDLGSCGRMYTRKDVNDALKKVFDDSSDGQRVRTNLQGWFGLAFDKSTRQLVNTRYGPARLRRITTNFNDIQILLNGRLELGYRGLNLYCNTDWFQKTTKVYDSAGTVQMKTDASGAQVELSVHDLADFNGKDANGQAIPISLSRPTENGANDGWKLHAYWVPQFKHYFYYETAYPGPEPAHFCNLDALALTDDYALYNENIMTLNFCPRAFNEDCSGEQSGGCFDAIVESSRARKLGDQVQLRQPGSLTMLHELVHVVAGPQKTPDDIRGQEIYGANVVLQFAMGGKDDLSMKPDAYSFFAYALWLGTVKDTNDLTTPLYDWSSGIARLAQP</sequence>
<evidence type="ECO:0008006" key="4">
    <source>
        <dbReference type="Google" id="ProtNLM"/>
    </source>
</evidence>
<proteinExistence type="predicted"/>
<dbReference type="Gene3D" id="3.40.390.10">
    <property type="entry name" value="Collagenase (Catalytic Domain)"/>
    <property type="match status" value="1"/>
</dbReference>
<reference evidence="2" key="1">
    <citation type="journal article" date="2020" name="Stud. Mycol.">
        <title>101 Dothideomycetes genomes: a test case for predicting lifestyles and emergence of pathogens.</title>
        <authorList>
            <person name="Haridas S."/>
            <person name="Albert R."/>
            <person name="Binder M."/>
            <person name="Bloem J."/>
            <person name="Labutti K."/>
            <person name="Salamov A."/>
            <person name="Andreopoulos B."/>
            <person name="Baker S."/>
            <person name="Barry K."/>
            <person name="Bills G."/>
            <person name="Bluhm B."/>
            <person name="Cannon C."/>
            <person name="Castanera R."/>
            <person name="Culley D."/>
            <person name="Daum C."/>
            <person name="Ezra D."/>
            <person name="Gonzalez J."/>
            <person name="Henrissat B."/>
            <person name="Kuo A."/>
            <person name="Liang C."/>
            <person name="Lipzen A."/>
            <person name="Lutzoni F."/>
            <person name="Magnuson J."/>
            <person name="Mondo S."/>
            <person name="Nolan M."/>
            <person name="Ohm R."/>
            <person name="Pangilinan J."/>
            <person name="Park H.-J."/>
            <person name="Ramirez L."/>
            <person name="Alfaro M."/>
            <person name="Sun H."/>
            <person name="Tritt A."/>
            <person name="Yoshinaga Y."/>
            <person name="Zwiers L.-H."/>
            <person name="Turgeon B."/>
            <person name="Goodwin S."/>
            <person name="Spatafora J."/>
            <person name="Crous P."/>
            <person name="Grigoriev I."/>
        </authorList>
    </citation>
    <scope>NUCLEOTIDE SEQUENCE</scope>
    <source>
        <strain evidence="2">CBS 122681</strain>
    </source>
</reference>
<dbReference type="AlphaFoldDB" id="A0A6A6SSM7"/>
<feature type="signal peptide" evidence="1">
    <location>
        <begin position="1"/>
        <end position="20"/>
    </location>
</feature>
<dbReference type="GO" id="GO:0008237">
    <property type="term" value="F:metallopeptidase activity"/>
    <property type="evidence" value="ECO:0007669"/>
    <property type="project" value="InterPro"/>
</dbReference>
<dbReference type="EMBL" id="MU004502">
    <property type="protein sequence ID" value="KAF2649204.1"/>
    <property type="molecule type" value="Genomic_DNA"/>
</dbReference>
<dbReference type="OrthoDB" id="4259138at2759"/>
<keyword evidence="1" id="KW-0732">Signal</keyword>
<dbReference type="Proteomes" id="UP000799324">
    <property type="component" value="Unassembled WGS sequence"/>
</dbReference>
<feature type="chain" id="PRO_5025685410" description="Lysine-specific metallo-endopeptidase domain-containing protein" evidence="1">
    <location>
        <begin position="21"/>
        <end position="369"/>
    </location>
</feature>
<evidence type="ECO:0000313" key="3">
    <source>
        <dbReference type="Proteomes" id="UP000799324"/>
    </source>
</evidence>
<name>A0A6A6SSM7_9PLEO</name>
<evidence type="ECO:0000313" key="2">
    <source>
        <dbReference type="EMBL" id="KAF2649204.1"/>
    </source>
</evidence>